<organism evidence="1">
    <name type="scientific">Culex pipiens</name>
    <name type="common">House mosquito</name>
    <dbReference type="NCBI Taxonomy" id="7175"/>
    <lineage>
        <taxon>Eukaryota</taxon>
        <taxon>Metazoa</taxon>
        <taxon>Ecdysozoa</taxon>
        <taxon>Arthropoda</taxon>
        <taxon>Hexapoda</taxon>
        <taxon>Insecta</taxon>
        <taxon>Pterygota</taxon>
        <taxon>Neoptera</taxon>
        <taxon>Endopterygota</taxon>
        <taxon>Diptera</taxon>
        <taxon>Nematocera</taxon>
        <taxon>Culicoidea</taxon>
        <taxon>Culicidae</taxon>
        <taxon>Culicinae</taxon>
        <taxon>Culicini</taxon>
        <taxon>Culex</taxon>
        <taxon>Culex</taxon>
    </lineage>
</organism>
<proteinExistence type="predicted"/>
<dbReference type="EMBL" id="HBUE01038179">
    <property type="protein sequence ID" value="CAG6459672.1"/>
    <property type="molecule type" value="Transcribed_RNA"/>
</dbReference>
<dbReference type="AlphaFoldDB" id="A0A8D8F547"/>
<reference evidence="1" key="1">
    <citation type="submission" date="2021-05" db="EMBL/GenBank/DDBJ databases">
        <authorList>
            <person name="Alioto T."/>
            <person name="Alioto T."/>
            <person name="Gomez Garrido J."/>
        </authorList>
    </citation>
    <scope>NUCLEOTIDE SEQUENCE</scope>
</reference>
<protein>
    <submittedName>
        <fullName evidence="1">(northern house mosquito) hypothetical protein</fullName>
    </submittedName>
</protein>
<accession>A0A8D8F547</accession>
<evidence type="ECO:0000313" key="1">
    <source>
        <dbReference type="EMBL" id="CAG6459672.1"/>
    </source>
</evidence>
<name>A0A8D8F547_CULPI</name>
<sequence length="128" mass="14477">MQCTRRRLPSWRRSSYKVQCRLRWTYITTSRRTGRECIGTCLVRRTRNMPSKSWDGALRTASSTGCAATRGVRTGVQMVDSSRSFAVRITAASSPMCTQGCQITISAAEWKIRLTEFKLVISLIKSSF</sequence>